<evidence type="ECO:0000256" key="1">
    <source>
        <dbReference type="ARBA" id="ARBA00004123"/>
    </source>
</evidence>
<dbReference type="Gramene" id="Aco021545.1.mrna1">
    <property type="protein sequence ID" value="Aco021545.1.mrna1"/>
    <property type="gene ID" value="Aco021545.1.path1"/>
</dbReference>
<dbReference type="Gene3D" id="2.40.330.10">
    <property type="entry name" value="DNA-binding pseudobarrel domain"/>
    <property type="match status" value="2"/>
</dbReference>
<dbReference type="SUPFAM" id="SSF101936">
    <property type="entry name" value="DNA-binding pseudobarrel domain"/>
    <property type="match status" value="2"/>
</dbReference>
<dbReference type="InterPro" id="IPR050655">
    <property type="entry name" value="Plant_B3_domain"/>
</dbReference>
<evidence type="ECO:0000256" key="6">
    <source>
        <dbReference type="SAM" id="MobiDB-lite"/>
    </source>
</evidence>
<evidence type="ECO:0000313" key="9">
    <source>
        <dbReference type="RefSeq" id="XP_020111365.1"/>
    </source>
</evidence>
<dbReference type="Proteomes" id="UP000515123">
    <property type="component" value="Linkage group 21"/>
</dbReference>
<dbReference type="GO" id="GO:0005634">
    <property type="term" value="C:nucleus"/>
    <property type="evidence" value="ECO:0007669"/>
    <property type="project" value="UniProtKB-SubCell"/>
</dbReference>
<comment type="subcellular location">
    <subcellularLocation>
        <location evidence="1">Nucleus</location>
    </subcellularLocation>
</comment>
<dbReference type="PANTHER" id="PTHR31920">
    <property type="entry name" value="B3 DOMAIN-CONTAINING"/>
    <property type="match status" value="1"/>
</dbReference>
<sequence length="568" mass="63950">MMMMGSCSSTPHSFFRVMLGNFQDIMFIPPKFGRTINDLIGEIVYLEDSEGNSSEVKICTINGSLAFQQGWREFVLDHSIETGEFLVFQHISRSLFSVKIYSISACERVHFHGKDESDNAIKKRKMIGSLENKLHLPKQIGNSEDMEGGCFLAAENPGIKEVEVKFVPSESTNGEIVVTNSVKFMEIETARQISPPSCPEAREVDEDSECKRELYLFESLTLKNERSTDDKEKISADGNNCGRSKTAAEAECSKLGSNFTIPGHFQEPKREDENLTQQESRHEKLIDDHNDQEMVDSKRQCLTDIPDEKHSMILPEEKVKKSDATEEWVCHNVDEDLADELEDVKAINVDMFLDEKDDDICCNRSTAMPEEKTLHCEKFGQDPCTKSITTKPEVPSKKEDPIPVVSAGNLQQGTSGVDVKQEDACEPANIPNVFPKEEMSICLATDENCGPVKTEDLDFDESPLPKSIKFSFSLSSTAQNWLELSERLPTQWGRKRLERKVIILEDPSMRLWPVLYQESDMFQGFSSGWGAFARANNLQEGDLCELVEVANESGQVCHVQISKVLRLA</sequence>
<dbReference type="SMART" id="SM01019">
    <property type="entry name" value="B3"/>
    <property type="match status" value="2"/>
</dbReference>
<evidence type="ECO:0000259" key="7">
    <source>
        <dbReference type="PROSITE" id="PS50863"/>
    </source>
</evidence>
<dbReference type="GO" id="GO:0003677">
    <property type="term" value="F:DNA binding"/>
    <property type="evidence" value="ECO:0007669"/>
    <property type="project" value="UniProtKB-KW"/>
</dbReference>
<feature type="domain" description="TF-B3" evidence="7">
    <location>
        <begin position="467"/>
        <end position="565"/>
    </location>
</feature>
<dbReference type="PROSITE" id="PS50863">
    <property type="entry name" value="B3"/>
    <property type="match status" value="2"/>
</dbReference>
<feature type="region of interest" description="Disordered" evidence="6">
    <location>
        <begin position="387"/>
        <end position="419"/>
    </location>
</feature>
<dbReference type="InterPro" id="IPR015300">
    <property type="entry name" value="DNA-bd_pseudobarrel_sf"/>
</dbReference>
<name>A0A6P5H027_ANACO</name>
<dbReference type="RefSeq" id="XP_020111365.1">
    <property type="nucleotide sequence ID" value="XM_020255776.1"/>
</dbReference>
<evidence type="ECO:0000256" key="5">
    <source>
        <dbReference type="ARBA" id="ARBA00023242"/>
    </source>
</evidence>
<dbReference type="Pfam" id="PF02362">
    <property type="entry name" value="B3"/>
    <property type="match status" value="2"/>
</dbReference>
<dbReference type="CDD" id="cd10017">
    <property type="entry name" value="B3_DNA"/>
    <property type="match status" value="2"/>
</dbReference>
<dbReference type="InterPro" id="IPR003340">
    <property type="entry name" value="B3_DNA-bd"/>
</dbReference>
<proteinExistence type="predicted"/>
<feature type="domain" description="TF-B3" evidence="7">
    <location>
        <begin position="11"/>
        <end position="104"/>
    </location>
</feature>
<dbReference type="GeneID" id="109726268"/>
<accession>A0A6P5H027</accession>
<keyword evidence="2" id="KW-0805">Transcription regulation</keyword>
<dbReference type="PANTHER" id="PTHR31920:SF122">
    <property type="entry name" value="B3 DOMAIN-CONTAINING PROTEIN REM23"/>
    <property type="match status" value="1"/>
</dbReference>
<keyword evidence="3" id="KW-0238">DNA-binding</keyword>
<dbReference type="OrthoDB" id="1666376at2759"/>
<reference evidence="9" key="2">
    <citation type="submission" date="2025-08" db="UniProtKB">
        <authorList>
            <consortium name="RefSeq"/>
        </authorList>
    </citation>
    <scope>IDENTIFICATION</scope>
    <source>
        <tissue evidence="9">Leaf</tissue>
    </source>
</reference>
<evidence type="ECO:0000256" key="4">
    <source>
        <dbReference type="ARBA" id="ARBA00023163"/>
    </source>
</evidence>
<gene>
    <name evidence="9" type="primary">LOC109726268</name>
</gene>
<evidence type="ECO:0000256" key="2">
    <source>
        <dbReference type="ARBA" id="ARBA00023015"/>
    </source>
</evidence>
<reference evidence="8" key="1">
    <citation type="journal article" date="2015" name="Nat. Genet.">
        <title>The pineapple genome and the evolution of CAM photosynthesis.</title>
        <authorList>
            <person name="Ming R."/>
            <person name="VanBuren R."/>
            <person name="Wai C.M."/>
            <person name="Tang H."/>
            <person name="Schatz M.C."/>
            <person name="Bowers J.E."/>
            <person name="Lyons E."/>
            <person name="Wang M.L."/>
            <person name="Chen J."/>
            <person name="Biggers E."/>
            <person name="Zhang J."/>
            <person name="Huang L."/>
            <person name="Zhang L."/>
            <person name="Miao W."/>
            <person name="Zhang J."/>
            <person name="Ye Z."/>
            <person name="Miao C."/>
            <person name="Lin Z."/>
            <person name="Wang H."/>
            <person name="Zhou H."/>
            <person name="Yim W.C."/>
            <person name="Priest H.D."/>
            <person name="Zheng C."/>
            <person name="Woodhouse M."/>
            <person name="Edger P.P."/>
            <person name="Guyot R."/>
            <person name="Guo H.B."/>
            <person name="Guo H."/>
            <person name="Zheng G."/>
            <person name="Singh R."/>
            <person name="Sharma A."/>
            <person name="Min X."/>
            <person name="Zheng Y."/>
            <person name="Lee H."/>
            <person name="Gurtowski J."/>
            <person name="Sedlazeck F.J."/>
            <person name="Harkess A."/>
            <person name="McKain M.R."/>
            <person name="Liao Z."/>
            <person name="Fang J."/>
            <person name="Liu J."/>
            <person name="Zhang X."/>
            <person name="Zhang Q."/>
            <person name="Hu W."/>
            <person name="Qin Y."/>
            <person name="Wang K."/>
            <person name="Chen L.Y."/>
            <person name="Shirley N."/>
            <person name="Lin Y.R."/>
            <person name="Liu L.Y."/>
            <person name="Hernandez A.G."/>
            <person name="Wright C.L."/>
            <person name="Bulone V."/>
            <person name="Tuskan G.A."/>
            <person name="Heath K."/>
            <person name="Zee F."/>
            <person name="Moore P.H."/>
            <person name="Sunkar R."/>
            <person name="Leebens-Mack J.H."/>
            <person name="Mockler T."/>
            <person name="Bennetzen J.L."/>
            <person name="Freeling M."/>
            <person name="Sankoff D."/>
            <person name="Paterson A.H."/>
            <person name="Zhu X."/>
            <person name="Yang X."/>
            <person name="Smith J.A."/>
            <person name="Cushman J.C."/>
            <person name="Paull R.E."/>
            <person name="Yu Q."/>
        </authorList>
    </citation>
    <scope>NUCLEOTIDE SEQUENCE [LARGE SCALE GENOMIC DNA]</scope>
    <source>
        <strain evidence="8">cv. F153</strain>
    </source>
</reference>
<evidence type="ECO:0000313" key="8">
    <source>
        <dbReference type="Proteomes" id="UP000515123"/>
    </source>
</evidence>
<protein>
    <submittedName>
        <fullName evidence="9">B3 domain-containing protein Os02g0598200-like isoform X1</fullName>
    </submittedName>
</protein>
<evidence type="ECO:0000256" key="3">
    <source>
        <dbReference type="ARBA" id="ARBA00023125"/>
    </source>
</evidence>
<keyword evidence="8" id="KW-1185">Reference proteome</keyword>
<keyword evidence="4" id="KW-0804">Transcription</keyword>
<organism evidence="8 9">
    <name type="scientific">Ananas comosus</name>
    <name type="common">Pineapple</name>
    <name type="synonym">Ananas ananas</name>
    <dbReference type="NCBI Taxonomy" id="4615"/>
    <lineage>
        <taxon>Eukaryota</taxon>
        <taxon>Viridiplantae</taxon>
        <taxon>Streptophyta</taxon>
        <taxon>Embryophyta</taxon>
        <taxon>Tracheophyta</taxon>
        <taxon>Spermatophyta</taxon>
        <taxon>Magnoliopsida</taxon>
        <taxon>Liliopsida</taxon>
        <taxon>Poales</taxon>
        <taxon>Bromeliaceae</taxon>
        <taxon>Bromelioideae</taxon>
        <taxon>Ananas</taxon>
    </lineage>
</organism>
<dbReference type="AlphaFoldDB" id="A0A6P5H027"/>
<keyword evidence="5" id="KW-0539">Nucleus</keyword>